<feature type="domain" description="Spore protein YkvP/CgeB glycosyl transferase-like" evidence="1">
    <location>
        <begin position="207"/>
        <end position="328"/>
    </location>
</feature>
<gene>
    <name evidence="2" type="ORF">Aam_034_093</name>
</gene>
<dbReference type="AlphaFoldDB" id="A0A0D6PGI1"/>
<dbReference type="STRING" id="1120923.SAMN02746095_00832"/>
<evidence type="ECO:0000259" key="1">
    <source>
        <dbReference type="Pfam" id="PF13524"/>
    </source>
</evidence>
<protein>
    <recommendedName>
        <fullName evidence="1">Spore protein YkvP/CgeB glycosyl transferase-like domain-containing protein</fullName>
    </recommendedName>
</protein>
<sequence>MVRIVHIGYAPVSLKSLNQHATGIKLCNGFIRNGHQLFTLSDRDIARSFGFGHRRLGGRAFNKMIREFCRAQKPELMVLGHADMLEASTIATIREDLPGMRVVQWNVDPLFEPDNISRIESKLGVVDLTLLTTAGPSLAKLRRPGHRMGFMPNPVDLSIERGRMDDMEHPPFDLFYACGNPDRPKRVICGKAWNMEEFMRGVMTRQPGLRAHTPGMFGQPRLTAAAYQEGLESAALGLNISRRADDYLYSSDRLAQLAGNGLLAIIERTTGYDRFFGEDEMGFFSNLEELDELLARYRADAKARMRVAAAGRQRYVELFNERRVAAYIVDAVFNGTDETAYPWPDHPT</sequence>
<evidence type="ECO:0000313" key="3">
    <source>
        <dbReference type="Proteomes" id="UP000032668"/>
    </source>
</evidence>
<name>A0A0D6PGI1_9PROT</name>
<comment type="caution">
    <text evidence="2">The sequence shown here is derived from an EMBL/GenBank/DDBJ whole genome shotgun (WGS) entry which is preliminary data.</text>
</comment>
<dbReference type="OrthoDB" id="9807414at2"/>
<organism evidence="2 3">
    <name type="scientific">Acidocella aminolytica 101 = DSM 11237</name>
    <dbReference type="NCBI Taxonomy" id="1120923"/>
    <lineage>
        <taxon>Bacteria</taxon>
        <taxon>Pseudomonadati</taxon>
        <taxon>Pseudomonadota</taxon>
        <taxon>Alphaproteobacteria</taxon>
        <taxon>Acetobacterales</taxon>
        <taxon>Acidocellaceae</taxon>
        <taxon>Acidocella</taxon>
    </lineage>
</organism>
<proteinExistence type="predicted"/>
<evidence type="ECO:0000313" key="2">
    <source>
        <dbReference type="EMBL" id="GAN79949.1"/>
    </source>
</evidence>
<reference evidence="2 3" key="1">
    <citation type="submission" date="2012-11" db="EMBL/GenBank/DDBJ databases">
        <title>Whole genome sequence of Acidocella aminolytica 101 = DSM 11237.</title>
        <authorList>
            <person name="Azuma Y."/>
            <person name="Higashiura N."/>
            <person name="Hirakawa H."/>
            <person name="Matsushita K."/>
        </authorList>
    </citation>
    <scope>NUCLEOTIDE SEQUENCE [LARGE SCALE GENOMIC DNA]</scope>
    <source>
        <strain evidence="3">101 / DSM 11237</strain>
    </source>
</reference>
<dbReference type="InterPro" id="IPR055259">
    <property type="entry name" value="YkvP/CgeB_Glyco_trans-like"/>
</dbReference>
<dbReference type="Pfam" id="PF13524">
    <property type="entry name" value="Glyco_trans_1_2"/>
    <property type="match status" value="1"/>
</dbReference>
<dbReference type="Proteomes" id="UP000032668">
    <property type="component" value="Unassembled WGS sequence"/>
</dbReference>
<keyword evidence="3" id="KW-1185">Reference proteome</keyword>
<dbReference type="EMBL" id="BANC01000034">
    <property type="protein sequence ID" value="GAN79949.1"/>
    <property type="molecule type" value="Genomic_DNA"/>
</dbReference>
<accession>A0A0D6PGI1</accession>
<dbReference type="RefSeq" id="WP_139284785.1">
    <property type="nucleotide sequence ID" value="NZ_BANC01000034.1"/>
</dbReference>